<dbReference type="PROSITE" id="PS50005">
    <property type="entry name" value="TPR"/>
    <property type="match status" value="4"/>
</dbReference>
<evidence type="ECO:0000313" key="4">
    <source>
        <dbReference type="EMBL" id="CAF0859043.1"/>
    </source>
</evidence>
<evidence type="ECO:0000256" key="2">
    <source>
        <dbReference type="ARBA" id="ARBA00022803"/>
    </source>
</evidence>
<dbReference type="SUPFAM" id="SSF56399">
    <property type="entry name" value="ADP-ribosylation"/>
    <property type="match status" value="1"/>
</dbReference>
<proteinExistence type="predicted"/>
<dbReference type="AlphaFoldDB" id="A0A813WL96"/>
<comment type="caution">
    <text evidence="4">The sequence shown here is derived from an EMBL/GenBank/DDBJ whole genome shotgun (WGS) entry which is preliminary data.</text>
</comment>
<accession>A0A813WL96</accession>
<feature type="repeat" description="TPR" evidence="3">
    <location>
        <begin position="257"/>
        <end position="290"/>
    </location>
</feature>
<evidence type="ECO:0000256" key="1">
    <source>
        <dbReference type="ARBA" id="ARBA00022737"/>
    </source>
</evidence>
<dbReference type="PROSITE" id="PS50293">
    <property type="entry name" value="TPR_REGION"/>
    <property type="match status" value="1"/>
</dbReference>
<feature type="repeat" description="TPR" evidence="3">
    <location>
        <begin position="135"/>
        <end position="168"/>
    </location>
</feature>
<protein>
    <recommendedName>
        <fullName evidence="6">Tetratricopeptide repeat protein</fullName>
    </recommendedName>
</protein>
<gene>
    <name evidence="4" type="ORF">ZHD862_LOCUS5283</name>
</gene>
<dbReference type="Gene3D" id="3.90.176.10">
    <property type="entry name" value="Toxin ADP-ribosyltransferase, Chain A, domain 1"/>
    <property type="match status" value="1"/>
</dbReference>
<keyword evidence="1" id="KW-0677">Repeat</keyword>
<evidence type="ECO:0000313" key="5">
    <source>
        <dbReference type="Proteomes" id="UP000663864"/>
    </source>
</evidence>
<dbReference type="Pfam" id="PF07719">
    <property type="entry name" value="TPR_2"/>
    <property type="match status" value="1"/>
</dbReference>
<dbReference type="PANTHER" id="PTHR45641:SF19">
    <property type="entry name" value="NEPHROCYSTIN-3"/>
    <property type="match status" value="1"/>
</dbReference>
<sequence>MSSEEFQLFQQSLGQYISMNSFISTSLNRDLALFYLGSSVLDNENTPERLLFEINADPSIECIKPFADISEFSNYPEEEEVLFMLGSVFRLDSIVFDSDKQIWIIGMTMCSDNEHHAKDVYEKMRNELCGDANETPNLIHLGNVLYDMGQFEKAEKYFRRLLNKLPNEHPDKANCIHKLGLAVNAQGDHQGGLELLHKGLQIRLETLPPGDELLGNSYNSIGLVYEDKYDYQSAVEWYKKGLVIYKDLYGEEHPRVALPLNNIGMMYEKQGKHAQALECHFKALAIKEKFLPIDHPQTANSLHNIGEVYRNLDQYDKAREYFDRALAMYIKTRPYLHANTAYISTSIGLLCEMKSDFDQALIFLNKAEDIFAKLTLPATHPYRLRANQAIRRIEETKISNERVQ</sequence>
<dbReference type="PANTHER" id="PTHR45641">
    <property type="entry name" value="TETRATRICOPEPTIDE REPEAT PROTEIN (AFU_ORTHOLOGUE AFUA_6G03870)"/>
    <property type="match status" value="1"/>
</dbReference>
<evidence type="ECO:0008006" key="6">
    <source>
        <dbReference type="Google" id="ProtNLM"/>
    </source>
</evidence>
<feature type="repeat" description="TPR" evidence="3">
    <location>
        <begin position="299"/>
        <end position="332"/>
    </location>
</feature>
<name>A0A813WL96_9BILA</name>
<dbReference type="Gene3D" id="1.25.40.10">
    <property type="entry name" value="Tetratricopeptide repeat domain"/>
    <property type="match status" value="2"/>
</dbReference>
<evidence type="ECO:0000256" key="3">
    <source>
        <dbReference type="PROSITE-ProRule" id="PRU00339"/>
    </source>
</evidence>
<dbReference type="InterPro" id="IPR019734">
    <property type="entry name" value="TPR_rpt"/>
</dbReference>
<dbReference type="EMBL" id="CAJNOT010000138">
    <property type="protein sequence ID" value="CAF0859043.1"/>
    <property type="molecule type" value="Genomic_DNA"/>
</dbReference>
<feature type="repeat" description="TPR" evidence="3">
    <location>
        <begin position="215"/>
        <end position="248"/>
    </location>
</feature>
<dbReference type="Pfam" id="PF13424">
    <property type="entry name" value="TPR_12"/>
    <property type="match status" value="2"/>
</dbReference>
<keyword evidence="2 3" id="KW-0802">TPR repeat</keyword>
<dbReference type="InterPro" id="IPR011990">
    <property type="entry name" value="TPR-like_helical_dom_sf"/>
</dbReference>
<dbReference type="SMART" id="SM00028">
    <property type="entry name" value="TPR"/>
    <property type="match status" value="6"/>
</dbReference>
<dbReference type="SUPFAM" id="SSF48452">
    <property type="entry name" value="TPR-like"/>
    <property type="match status" value="1"/>
</dbReference>
<reference evidence="4" key="1">
    <citation type="submission" date="2021-02" db="EMBL/GenBank/DDBJ databases">
        <authorList>
            <person name="Nowell W R."/>
        </authorList>
    </citation>
    <scope>NUCLEOTIDE SEQUENCE</scope>
</reference>
<dbReference type="InterPro" id="IPR013105">
    <property type="entry name" value="TPR_2"/>
</dbReference>
<dbReference type="PROSITE" id="PS51996">
    <property type="entry name" value="TR_MART"/>
    <property type="match status" value="1"/>
</dbReference>
<dbReference type="Proteomes" id="UP000663864">
    <property type="component" value="Unassembled WGS sequence"/>
</dbReference>
<organism evidence="4 5">
    <name type="scientific">Rotaria sordida</name>
    <dbReference type="NCBI Taxonomy" id="392033"/>
    <lineage>
        <taxon>Eukaryota</taxon>
        <taxon>Metazoa</taxon>
        <taxon>Spiralia</taxon>
        <taxon>Gnathifera</taxon>
        <taxon>Rotifera</taxon>
        <taxon>Eurotatoria</taxon>
        <taxon>Bdelloidea</taxon>
        <taxon>Philodinida</taxon>
        <taxon>Philodinidae</taxon>
        <taxon>Rotaria</taxon>
    </lineage>
</organism>